<sequence length="1550" mass="178335">MKINEIIELSPAFSAEVNVQRDFRYQLSESNKYVDGYLPNSSSRYIMSQIIDSLSIRDSKKIHLITASYGTGKSYLLLILAYLLANNEVTYFTELKRKIEDKEDSYGDGLSKILANYWSAGSKYLVVIPGYGTDNFDQALLSALNDALKKSDLNYLPKTYYLRAAETLENWEKDGNILFAQFEERIIGKSGLDCIRLLKACDSSTYESFKSIFKEIVSSDFSETHGDIYQAFSDTAQHITQFGYQGIVILHDEFGGVLDKIINKTSQSSSLMIQEFLENIKRKTGNTNIIFIAASHQDPATIQIDKKQDIEKIIGRFEKHPLEIGDAESEELMGKVFWSRDQAAKSALLQEEVLEELLDEILELELYPAKPDKWVQEVIIKALYPLHPLTSFVLPRLSNQFAQNTRSMFNFLSPKEIRTGSLKHFLENTDDLDSNGKLNFFTPDMLLGFFEQNLIDARSENVSSLVDAFQTSLGKVADPVVKKLMENILVLTATRKKQVRPTIDVLAWAMSDLHLNDLRELLNHLVQTEILELNPNDQTYEFPAFGSKSLSKIIQDEKNNIGVISLSQYRTMWTEIRGPEAYLFDEHNDTFGSNRSFRILWTVSPNELEEQLETLSKSYSWESKDGQIQGYIVYLLTNDENDLEAYQSKISKFSAVSKYLVFAQASETTIFDGIKKVSFDYTAFLRASKNIEVTANANHMQRVRGELIKLHSELTSQIKNLFEPINWLWSFSKLDEGVEIKSPRAFDNRMDSYINEIFTIVPKVKDYVLWFSNKSKTDIKSALSEILTAKKDSIPLVNHNTSGPVPRIINNFFVSLKLTKETSTSNKIHYGEIKIPEIGSPAEAIFKLLDRTLKVGELVPPSAFVKPLLQAPYGLSETLIKLIFTCYLRANRENLLIVDPKRPAYSFEKDPRTIEDMFKGGANYAIRKIEMSTFEIKYLRQLNSLFNKDTYANDFGELSKRFEGIISFLSPLQWELIKQKEEYNKFYGDLLKPFLENAAEASVDREKVSREFFMVTLPGFFLQKSTKEEFENDPDHIPTIISRLRVIKDYPSIRELAFKQEVILNLSNNVFKSSISTIDDFRNVVKEWFNSLSYAAKNLSVFEDPQITAWIRKMRSSESIDVAKFYLDELAAPAIKDWTNLPYQQVAFLNTIDKFKTEIESYTGSPLIVYKRIALTCFSMSANECATELIFTDTFKSWWENLPELSKAPHYEDQLTNIFVEEFNRSFSVKDKFLNYIPARWLEAGYSGIINPNWEHWSEMEIRSIADTYGTCTKEIMAWQPPIAEDTFAVEISSLFDLVSVNTFDDLHQKLLKDWFDKLPANTRIAHWTPDGINEKFVLAVKSSQCRDFFINVFPALCGLKEFKYWNKDILGNSIITLTQVKSEIEGYKRPLMDLVRELENRIKKKSSSVTEFRVQFKENLQSTEAYRASAELEPDLLSDSRAIPLLKQVRKLTSDEELLKFVEIMAKEFGIIEDYYLWSADDQKKFCKDLQEVYAYVQKWKYPQDTGMHDAKSKISDAVVEIQKSFDLSTSQLLKILRDLIEEKSETSI</sequence>
<dbReference type="EMBL" id="JADFFL010000005">
    <property type="protein sequence ID" value="MBE9663021.1"/>
    <property type="molecule type" value="Genomic_DNA"/>
</dbReference>
<dbReference type="Proteomes" id="UP000622475">
    <property type="component" value="Unassembled WGS sequence"/>
</dbReference>
<proteinExistence type="predicted"/>
<organism evidence="1 2">
    <name type="scientific">Mucilaginibacter myungsuensis</name>
    <dbReference type="NCBI Taxonomy" id="649104"/>
    <lineage>
        <taxon>Bacteria</taxon>
        <taxon>Pseudomonadati</taxon>
        <taxon>Bacteroidota</taxon>
        <taxon>Sphingobacteriia</taxon>
        <taxon>Sphingobacteriales</taxon>
        <taxon>Sphingobacteriaceae</taxon>
        <taxon>Mucilaginibacter</taxon>
    </lineage>
</organism>
<gene>
    <name evidence="1" type="ORF">IRJ16_14115</name>
</gene>
<comment type="caution">
    <text evidence="1">The sequence shown here is derived from an EMBL/GenBank/DDBJ whole genome shotgun (WGS) entry which is preliminary data.</text>
</comment>
<dbReference type="SUPFAM" id="SSF52540">
    <property type="entry name" value="P-loop containing nucleoside triphosphate hydrolases"/>
    <property type="match status" value="1"/>
</dbReference>
<name>A0A929PXC1_9SPHI</name>
<evidence type="ECO:0000313" key="1">
    <source>
        <dbReference type="EMBL" id="MBE9663021.1"/>
    </source>
</evidence>
<protein>
    <submittedName>
        <fullName evidence="1">Uncharacterized protein</fullName>
    </submittedName>
</protein>
<reference evidence="1" key="1">
    <citation type="submission" date="2020-10" db="EMBL/GenBank/DDBJ databases">
        <title>Mucilaginibacter mali sp. nov., isolated from rhizosphere soil of apple orchard.</title>
        <authorList>
            <person name="Lee J.-S."/>
            <person name="Kim H.S."/>
            <person name="Kim J.-S."/>
        </authorList>
    </citation>
    <scope>NUCLEOTIDE SEQUENCE</scope>
    <source>
        <strain evidence="1">KCTC 22746</strain>
    </source>
</reference>
<accession>A0A929PXC1</accession>
<evidence type="ECO:0000313" key="2">
    <source>
        <dbReference type="Proteomes" id="UP000622475"/>
    </source>
</evidence>
<dbReference type="RefSeq" id="WP_194112253.1">
    <property type="nucleotide sequence ID" value="NZ_JADFFL010000005.1"/>
</dbReference>
<dbReference type="InterPro" id="IPR027417">
    <property type="entry name" value="P-loop_NTPase"/>
</dbReference>
<keyword evidence="2" id="KW-1185">Reference proteome</keyword>